<gene>
    <name evidence="3" type="ORF">VNO78_17104</name>
</gene>
<evidence type="ECO:0000256" key="2">
    <source>
        <dbReference type="SAM" id="Phobius"/>
    </source>
</evidence>
<evidence type="ECO:0000313" key="4">
    <source>
        <dbReference type="Proteomes" id="UP001386955"/>
    </source>
</evidence>
<reference evidence="3 4" key="1">
    <citation type="submission" date="2024-01" db="EMBL/GenBank/DDBJ databases">
        <title>The genomes of 5 underutilized Papilionoideae crops provide insights into root nodulation and disease resistanc.</title>
        <authorList>
            <person name="Jiang F."/>
        </authorList>
    </citation>
    <scope>NUCLEOTIDE SEQUENCE [LARGE SCALE GENOMIC DNA]</scope>
    <source>
        <strain evidence="3">DUOXIRENSHENG_FW03</strain>
        <tissue evidence="3">Leaves</tissue>
    </source>
</reference>
<name>A0AAN9XKW6_PSOTE</name>
<comment type="caution">
    <text evidence="3">The sequence shown here is derived from an EMBL/GenBank/DDBJ whole genome shotgun (WGS) entry which is preliminary data.</text>
</comment>
<keyword evidence="2" id="KW-0812">Transmembrane</keyword>
<organism evidence="3 4">
    <name type="scientific">Psophocarpus tetragonolobus</name>
    <name type="common">Winged bean</name>
    <name type="synonym">Dolichos tetragonolobus</name>
    <dbReference type="NCBI Taxonomy" id="3891"/>
    <lineage>
        <taxon>Eukaryota</taxon>
        <taxon>Viridiplantae</taxon>
        <taxon>Streptophyta</taxon>
        <taxon>Embryophyta</taxon>
        <taxon>Tracheophyta</taxon>
        <taxon>Spermatophyta</taxon>
        <taxon>Magnoliopsida</taxon>
        <taxon>eudicotyledons</taxon>
        <taxon>Gunneridae</taxon>
        <taxon>Pentapetalae</taxon>
        <taxon>rosids</taxon>
        <taxon>fabids</taxon>
        <taxon>Fabales</taxon>
        <taxon>Fabaceae</taxon>
        <taxon>Papilionoideae</taxon>
        <taxon>50 kb inversion clade</taxon>
        <taxon>NPAAA clade</taxon>
        <taxon>indigoferoid/millettioid clade</taxon>
        <taxon>Phaseoleae</taxon>
        <taxon>Psophocarpus</taxon>
    </lineage>
</organism>
<feature type="transmembrane region" description="Helical" evidence="2">
    <location>
        <begin position="134"/>
        <end position="154"/>
    </location>
</feature>
<evidence type="ECO:0000256" key="1">
    <source>
        <dbReference type="SAM" id="MobiDB-lite"/>
    </source>
</evidence>
<dbReference type="Proteomes" id="UP001386955">
    <property type="component" value="Unassembled WGS sequence"/>
</dbReference>
<protein>
    <submittedName>
        <fullName evidence="3">Uncharacterized protein</fullName>
    </submittedName>
</protein>
<keyword evidence="2" id="KW-1133">Transmembrane helix</keyword>
<proteinExistence type="predicted"/>
<keyword evidence="2" id="KW-0472">Membrane</keyword>
<dbReference type="AlphaFoldDB" id="A0AAN9XKW6"/>
<sequence>MSTSSSINPQPQLNSTLNIPPDPGNSFQSLLTDSTVYPNSHTIPIPQNHSINQTRITFRNVLKYYWRGVNNNTSSPTPPIIWLAQNVYPLVTPMRINCFIVSKISFMFACFFFMETKLYKTYVNSDGHNYASLLVFSVAVGHFLFVIFLLFFNFFTSAYKRFNNHFFLKSIGEFIVMRIMSLLISGIEQKHQEGSSDVAAWVTCAFLTIDSLCIIILLKPGHHYSLLDATLTLTLHLGLEGEVIYAVTADAFVFVMMAIKNSLWHHIGHRHASDDNEQLQLVWFDSHQTDNLSSV</sequence>
<feature type="transmembrane region" description="Helical" evidence="2">
    <location>
        <begin position="166"/>
        <end position="187"/>
    </location>
</feature>
<keyword evidence="4" id="KW-1185">Reference proteome</keyword>
<dbReference type="EMBL" id="JAYMYS010000004">
    <property type="protein sequence ID" value="KAK7396240.1"/>
    <property type="molecule type" value="Genomic_DNA"/>
</dbReference>
<feature type="transmembrane region" description="Helical" evidence="2">
    <location>
        <begin position="96"/>
        <end position="114"/>
    </location>
</feature>
<feature type="transmembrane region" description="Helical" evidence="2">
    <location>
        <begin position="199"/>
        <end position="218"/>
    </location>
</feature>
<feature type="compositionally biased region" description="Polar residues" evidence="1">
    <location>
        <begin position="1"/>
        <end position="18"/>
    </location>
</feature>
<accession>A0AAN9XKW6</accession>
<feature type="region of interest" description="Disordered" evidence="1">
    <location>
        <begin position="1"/>
        <end position="21"/>
    </location>
</feature>
<evidence type="ECO:0000313" key="3">
    <source>
        <dbReference type="EMBL" id="KAK7396240.1"/>
    </source>
</evidence>